<evidence type="ECO:0000313" key="1">
    <source>
        <dbReference type="EMBL" id="GEO14255.1"/>
    </source>
</evidence>
<sequence>MSSAALAADAACRASEPAVSAPARLERLASRLKRREPVRILAIGSSSTQGIGASSPAFSYPVQLQADLTRMWREAVIIENAGKGGETIAETVERLKTSLGTDRLDLVIWQVGTNDAVKGIDEGRFAALLREGIDAAQALGVDVLLLDQQYYPAIKDPDRYERFVGLVGATGASEQVPVFSRYKVMKAWGQLSADVLNAMLSSDRFHMGDRGYDCMAELIADSLHSMVAAVDPTPSLAVSAARRP</sequence>
<dbReference type="PANTHER" id="PTHR30383">
    <property type="entry name" value="THIOESTERASE 1/PROTEASE 1/LYSOPHOSPHOLIPASE L1"/>
    <property type="match status" value="1"/>
</dbReference>
<dbReference type="RefSeq" id="WP_162815692.1">
    <property type="nucleotide sequence ID" value="NZ_BJYU01000020.1"/>
</dbReference>
<protein>
    <submittedName>
        <fullName evidence="1">Uncharacterized protein</fullName>
    </submittedName>
</protein>
<dbReference type="Pfam" id="PF25182">
    <property type="entry name" value="NonGDSL"/>
    <property type="match status" value="1"/>
</dbReference>
<accession>A0A512BQS7</accession>
<gene>
    <name evidence="1" type="ORF">MAE02_19510</name>
</gene>
<dbReference type="InterPro" id="IPR036514">
    <property type="entry name" value="SGNH_hydro_sf"/>
</dbReference>
<dbReference type="SUPFAM" id="SSF52266">
    <property type="entry name" value="SGNH hydrolase"/>
    <property type="match status" value="1"/>
</dbReference>
<dbReference type="Gene3D" id="3.40.50.1110">
    <property type="entry name" value="SGNH hydrolase"/>
    <property type="match status" value="1"/>
</dbReference>
<dbReference type="EMBL" id="BJYU01000020">
    <property type="protein sequence ID" value="GEO14255.1"/>
    <property type="molecule type" value="Genomic_DNA"/>
</dbReference>
<dbReference type="InterPro" id="IPR057572">
    <property type="entry name" value="NonGDSL"/>
</dbReference>
<dbReference type="CDD" id="cd00229">
    <property type="entry name" value="SGNH_hydrolase"/>
    <property type="match status" value="1"/>
</dbReference>
<name>A0A512BQS7_9HYPH</name>
<dbReference type="PANTHER" id="PTHR30383:SF5">
    <property type="entry name" value="SGNH HYDROLASE-TYPE ESTERASE DOMAIN-CONTAINING PROTEIN"/>
    <property type="match status" value="1"/>
</dbReference>
<reference evidence="1 2" key="1">
    <citation type="submission" date="2019-07" db="EMBL/GenBank/DDBJ databases">
        <title>Whole genome shotgun sequence of Microvirga aerophila NBRC 106136.</title>
        <authorList>
            <person name="Hosoyama A."/>
            <person name="Uohara A."/>
            <person name="Ohji S."/>
            <person name="Ichikawa N."/>
        </authorList>
    </citation>
    <scope>NUCLEOTIDE SEQUENCE [LARGE SCALE GENOMIC DNA]</scope>
    <source>
        <strain evidence="1 2">NBRC 106136</strain>
    </source>
</reference>
<dbReference type="Proteomes" id="UP000321085">
    <property type="component" value="Unassembled WGS sequence"/>
</dbReference>
<comment type="caution">
    <text evidence="1">The sequence shown here is derived from an EMBL/GenBank/DDBJ whole genome shotgun (WGS) entry which is preliminary data.</text>
</comment>
<dbReference type="AlphaFoldDB" id="A0A512BQS7"/>
<dbReference type="InterPro" id="IPR051532">
    <property type="entry name" value="Ester_Hydrolysis_Enzymes"/>
</dbReference>
<keyword evidence="2" id="KW-1185">Reference proteome</keyword>
<evidence type="ECO:0000313" key="2">
    <source>
        <dbReference type="Proteomes" id="UP000321085"/>
    </source>
</evidence>
<organism evidence="1 2">
    <name type="scientific">Microvirga aerophila</name>
    <dbReference type="NCBI Taxonomy" id="670291"/>
    <lineage>
        <taxon>Bacteria</taxon>
        <taxon>Pseudomonadati</taxon>
        <taxon>Pseudomonadota</taxon>
        <taxon>Alphaproteobacteria</taxon>
        <taxon>Hyphomicrobiales</taxon>
        <taxon>Methylobacteriaceae</taxon>
        <taxon>Microvirga</taxon>
    </lineage>
</organism>
<dbReference type="GO" id="GO:0004622">
    <property type="term" value="F:phosphatidylcholine lysophospholipase activity"/>
    <property type="evidence" value="ECO:0007669"/>
    <property type="project" value="TreeGrafter"/>
</dbReference>
<proteinExistence type="predicted"/>